<dbReference type="SUPFAM" id="SSF54427">
    <property type="entry name" value="NTF2-like"/>
    <property type="match status" value="1"/>
</dbReference>
<sequence>MTADNAEIIRTLENNRFDAIVARDFDKFAELAHPDLAYTHSNGALDTLSSYLDKCKNGYYVYHQIDHPIDTITVVGDTAVVIGEMNADLTAGGVRKQLANRSLAVWTRVDGTWKFLAYQPTVKQG</sequence>
<dbReference type="Gene3D" id="3.10.450.50">
    <property type="match status" value="1"/>
</dbReference>
<evidence type="ECO:0000313" key="3">
    <source>
        <dbReference type="Proteomes" id="UP000035366"/>
    </source>
</evidence>
<keyword evidence="2" id="KW-0413">Isomerase</keyword>
<dbReference type="GO" id="GO:0016853">
    <property type="term" value="F:isomerase activity"/>
    <property type="evidence" value="ECO:0007669"/>
    <property type="project" value="UniProtKB-KW"/>
</dbReference>
<keyword evidence="3" id="KW-1185">Reference proteome</keyword>
<organism evidence="2 3">
    <name type="scientific">Streptomyces incarnatus</name>
    <dbReference type="NCBI Taxonomy" id="665007"/>
    <lineage>
        <taxon>Bacteria</taxon>
        <taxon>Bacillati</taxon>
        <taxon>Actinomycetota</taxon>
        <taxon>Actinomycetes</taxon>
        <taxon>Kitasatosporales</taxon>
        <taxon>Streptomycetaceae</taxon>
        <taxon>Streptomyces</taxon>
    </lineage>
</organism>
<reference evidence="2 3" key="1">
    <citation type="journal article" date="2015" name="ISME J.">
        <title>Draft Genome Sequence of Streptomyces incarnatus NRRL8089, which Produces the Nucleoside Antibiotic Sinefungin.</title>
        <authorList>
            <person name="Oshima K."/>
            <person name="Hattori M."/>
            <person name="Shimizu H."/>
            <person name="Fukuda K."/>
            <person name="Nemoto M."/>
            <person name="Inagaki K."/>
            <person name="Tamura T."/>
        </authorList>
    </citation>
    <scope>NUCLEOTIDE SEQUENCE [LARGE SCALE GENOMIC DNA]</scope>
    <source>
        <strain evidence="2 3">NRRL 8089</strain>
    </source>
</reference>
<accession>A0ABM5TC19</accession>
<dbReference type="EMBL" id="CP011497">
    <property type="protein sequence ID" value="AKJ08522.1"/>
    <property type="molecule type" value="Genomic_DNA"/>
</dbReference>
<evidence type="ECO:0000313" key="2">
    <source>
        <dbReference type="EMBL" id="AKJ08522.1"/>
    </source>
</evidence>
<protein>
    <submittedName>
        <fullName evidence="2">Ketosteroid isomerase</fullName>
    </submittedName>
</protein>
<feature type="domain" description="DUF4440" evidence="1">
    <location>
        <begin position="9"/>
        <end position="114"/>
    </location>
</feature>
<gene>
    <name evidence="2" type="ORF">ABB07_00160</name>
</gene>
<dbReference type="InterPro" id="IPR027843">
    <property type="entry name" value="DUF4440"/>
</dbReference>
<evidence type="ECO:0000259" key="1">
    <source>
        <dbReference type="Pfam" id="PF14534"/>
    </source>
</evidence>
<dbReference type="RefSeq" id="WP_208896640.1">
    <property type="nucleotide sequence ID" value="NZ_CP011497.1"/>
</dbReference>
<proteinExistence type="predicted"/>
<dbReference type="Proteomes" id="UP000035366">
    <property type="component" value="Chromosome"/>
</dbReference>
<name>A0ABM5TC19_9ACTN</name>
<dbReference type="Pfam" id="PF14534">
    <property type="entry name" value="DUF4440"/>
    <property type="match status" value="1"/>
</dbReference>
<dbReference type="InterPro" id="IPR032710">
    <property type="entry name" value="NTF2-like_dom_sf"/>
</dbReference>